<dbReference type="Gene3D" id="3.30.565.10">
    <property type="entry name" value="Histidine kinase-like ATPase, C-terminal domain"/>
    <property type="match status" value="1"/>
</dbReference>
<dbReference type="Pfam" id="PF00072">
    <property type="entry name" value="Response_reg"/>
    <property type="match status" value="1"/>
</dbReference>
<dbReference type="Pfam" id="PF02518">
    <property type="entry name" value="HATPase_c"/>
    <property type="match status" value="1"/>
</dbReference>
<dbReference type="SUPFAM" id="SSF55874">
    <property type="entry name" value="ATPase domain of HSP90 chaperone/DNA topoisomerase II/histidine kinase"/>
    <property type="match status" value="1"/>
</dbReference>
<evidence type="ECO:0000256" key="5">
    <source>
        <dbReference type="ARBA" id="ARBA00022679"/>
    </source>
</evidence>
<dbReference type="GO" id="GO:0009927">
    <property type="term" value="F:histidine phosphotransfer kinase activity"/>
    <property type="evidence" value="ECO:0007669"/>
    <property type="project" value="TreeGrafter"/>
</dbReference>
<evidence type="ECO:0000256" key="7">
    <source>
        <dbReference type="ARBA" id="ARBA00023012"/>
    </source>
</evidence>
<reference evidence="13" key="2">
    <citation type="journal article" date="2021" name="PeerJ">
        <title>Extensive microbial diversity within the chicken gut microbiome revealed by metagenomics and culture.</title>
        <authorList>
            <person name="Gilroy R."/>
            <person name="Ravi A."/>
            <person name="Getino M."/>
            <person name="Pursley I."/>
            <person name="Horton D.L."/>
            <person name="Alikhan N.F."/>
            <person name="Baker D."/>
            <person name="Gharbi K."/>
            <person name="Hall N."/>
            <person name="Watson M."/>
            <person name="Adriaenssens E.M."/>
            <person name="Foster-Nyarko E."/>
            <person name="Jarju S."/>
            <person name="Secka A."/>
            <person name="Antonio M."/>
            <person name="Oren A."/>
            <person name="Chaudhuri R.R."/>
            <person name="La Ragione R."/>
            <person name="Hildebrand F."/>
            <person name="Pallen M.J."/>
        </authorList>
    </citation>
    <scope>NUCLEOTIDE SEQUENCE</scope>
    <source>
        <strain evidence="13">ChiHcec3-6078</strain>
    </source>
</reference>
<keyword evidence="6" id="KW-0418">Kinase</keyword>
<keyword evidence="4 9" id="KW-0597">Phosphoprotein</keyword>
<evidence type="ECO:0000313" key="14">
    <source>
        <dbReference type="Proteomes" id="UP000824090"/>
    </source>
</evidence>
<dbReference type="InterPro" id="IPR036890">
    <property type="entry name" value="HATPase_C_sf"/>
</dbReference>
<comment type="function">
    <text evidence="8">May play the central regulatory role in sporulation. It may be an element of the effector pathway responsible for the activation of sporulation genes in response to nutritional stress. Spo0A may act in concert with spo0H (a sigma factor) to control the expression of some genes that are critical to the sporulation process.</text>
</comment>
<evidence type="ECO:0000256" key="9">
    <source>
        <dbReference type="PROSITE-ProRule" id="PRU00169"/>
    </source>
</evidence>
<dbReference type="Gene3D" id="3.40.50.2300">
    <property type="match status" value="1"/>
</dbReference>
<gene>
    <name evidence="13" type="ORF">IAC50_09110</name>
</gene>
<dbReference type="CDD" id="cd00082">
    <property type="entry name" value="HisKA"/>
    <property type="match status" value="1"/>
</dbReference>
<feature type="domain" description="Histidine kinase" evidence="11">
    <location>
        <begin position="30"/>
        <end position="254"/>
    </location>
</feature>
<comment type="caution">
    <text evidence="13">The sequence shown here is derived from an EMBL/GenBank/DDBJ whole genome shotgun (WGS) entry which is preliminary data.</text>
</comment>
<comment type="catalytic activity">
    <reaction evidence="1">
        <text>ATP + protein L-histidine = ADP + protein N-phospho-L-histidine.</text>
        <dbReference type="EC" id="2.7.13.3"/>
    </reaction>
</comment>
<dbReference type="GO" id="GO:0005886">
    <property type="term" value="C:plasma membrane"/>
    <property type="evidence" value="ECO:0007669"/>
    <property type="project" value="TreeGrafter"/>
</dbReference>
<evidence type="ECO:0000256" key="10">
    <source>
        <dbReference type="SAM" id="MobiDB-lite"/>
    </source>
</evidence>
<accession>A0A9D1I1U5</accession>
<dbReference type="SMART" id="SM00448">
    <property type="entry name" value="REC"/>
    <property type="match status" value="1"/>
</dbReference>
<evidence type="ECO:0000313" key="13">
    <source>
        <dbReference type="EMBL" id="HIU26636.1"/>
    </source>
</evidence>
<evidence type="ECO:0000256" key="1">
    <source>
        <dbReference type="ARBA" id="ARBA00000085"/>
    </source>
</evidence>
<dbReference type="EC" id="2.7.13.3" evidence="2"/>
<dbReference type="InterPro" id="IPR004358">
    <property type="entry name" value="Sig_transdc_His_kin-like_C"/>
</dbReference>
<dbReference type="InterPro" id="IPR011006">
    <property type="entry name" value="CheY-like_superfamily"/>
</dbReference>
<dbReference type="Proteomes" id="UP000824090">
    <property type="component" value="Unassembled WGS sequence"/>
</dbReference>
<dbReference type="EMBL" id="DVMP01000160">
    <property type="protein sequence ID" value="HIU26636.1"/>
    <property type="molecule type" value="Genomic_DNA"/>
</dbReference>
<evidence type="ECO:0000256" key="6">
    <source>
        <dbReference type="ARBA" id="ARBA00022777"/>
    </source>
</evidence>
<dbReference type="CDD" id="cd00075">
    <property type="entry name" value="HATPase"/>
    <property type="match status" value="1"/>
</dbReference>
<reference evidence="13" key="1">
    <citation type="submission" date="2020-10" db="EMBL/GenBank/DDBJ databases">
        <authorList>
            <person name="Gilroy R."/>
        </authorList>
    </citation>
    <scope>NUCLEOTIDE SEQUENCE</scope>
    <source>
        <strain evidence="13">ChiHcec3-6078</strain>
    </source>
</reference>
<dbReference type="PRINTS" id="PR00344">
    <property type="entry name" value="BCTRLSENSOR"/>
</dbReference>
<dbReference type="GO" id="GO:0000155">
    <property type="term" value="F:phosphorelay sensor kinase activity"/>
    <property type="evidence" value="ECO:0007669"/>
    <property type="project" value="InterPro"/>
</dbReference>
<dbReference type="InterPro" id="IPR036097">
    <property type="entry name" value="HisK_dim/P_sf"/>
</dbReference>
<evidence type="ECO:0000256" key="4">
    <source>
        <dbReference type="ARBA" id="ARBA00022553"/>
    </source>
</evidence>
<protein>
    <recommendedName>
        <fullName evidence="3">Stage 0 sporulation protein A homolog</fullName>
        <ecNumber evidence="2">2.7.13.3</ecNumber>
    </recommendedName>
</protein>
<evidence type="ECO:0000256" key="2">
    <source>
        <dbReference type="ARBA" id="ARBA00012438"/>
    </source>
</evidence>
<dbReference type="PANTHER" id="PTHR43047:SF72">
    <property type="entry name" value="OSMOSENSING HISTIDINE PROTEIN KINASE SLN1"/>
    <property type="match status" value="1"/>
</dbReference>
<feature type="region of interest" description="Disordered" evidence="10">
    <location>
        <begin position="1"/>
        <end position="22"/>
    </location>
</feature>
<dbReference type="PROSITE" id="PS50110">
    <property type="entry name" value="RESPONSE_REGULATORY"/>
    <property type="match status" value="1"/>
</dbReference>
<organism evidence="13 14">
    <name type="scientific">Candidatus Allocopromorpha excrementigallinarum</name>
    <dbReference type="NCBI Taxonomy" id="2840742"/>
    <lineage>
        <taxon>Bacteria</taxon>
        <taxon>Bacillati</taxon>
        <taxon>Bacillota</taxon>
        <taxon>Clostridia</taxon>
        <taxon>Eubacteriales</taxon>
        <taxon>Eubacteriaceae</taxon>
        <taxon>Eubacteriaceae incertae sedis</taxon>
        <taxon>Candidatus Allocopromorpha</taxon>
    </lineage>
</organism>
<dbReference type="Gene3D" id="1.10.287.130">
    <property type="match status" value="1"/>
</dbReference>
<evidence type="ECO:0000256" key="8">
    <source>
        <dbReference type="ARBA" id="ARBA00024867"/>
    </source>
</evidence>
<keyword evidence="7" id="KW-0902">Two-component regulatory system</keyword>
<dbReference type="SUPFAM" id="SSF52172">
    <property type="entry name" value="CheY-like"/>
    <property type="match status" value="1"/>
</dbReference>
<dbReference type="SMART" id="SM00387">
    <property type="entry name" value="HATPase_c"/>
    <property type="match status" value="1"/>
</dbReference>
<dbReference type="InterPro" id="IPR001789">
    <property type="entry name" value="Sig_transdc_resp-reg_receiver"/>
</dbReference>
<keyword evidence="5" id="KW-0808">Transferase</keyword>
<dbReference type="CDD" id="cd17546">
    <property type="entry name" value="REC_hyHK_CKI1_RcsC-like"/>
    <property type="match status" value="1"/>
</dbReference>
<evidence type="ECO:0000259" key="12">
    <source>
        <dbReference type="PROSITE" id="PS50110"/>
    </source>
</evidence>
<dbReference type="InterPro" id="IPR003661">
    <property type="entry name" value="HisK_dim/P_dom"/>
</dbReference>
<feature type="modified residue" description="4-aspartylphosphate" evidence="9">
    <location>
        <position position="332"/>
    </location>
</feature>
<dbReference type="SUPFAM" id="SSF47384">
    <property type="entry name" value="Homodimeric domain of signal transducing histidine kinase"/>
    <property type="match status" value="1"/>
</dbReference>
<sequence>MLKESEIRQKSTDQSKEASELTKKAEFLSNMSHEIRTPLNVIIGMCDIARYHIDDREKVKECLEKISKAGDHLIDTVNNVLDITRLEEGRSLVQEREFSVEELTDEVMVLLEPLAEGKSIVLSFSSRDIVNRTVSGDYSHVLQVIINLATNAVKYTPQGGFVKLRAEERKNRKRGMTTYRFTCEDNGIGMSEDFLQHIFEPFVRADDIRVNGIQGAGLGMSIVKNVVDILGGRIDIRSEPGRGTLVTVDFDFREASGEIFLKDVEEFKRAKEQKLKERKIVLMAEDMRDNREVISTYLEDLGFEVDASENGEDLVDMFMESEEGFYKAVFMDIEMPVMDGCQAAVTIRGLNRRDSDIPIIAMTANVFKDDRERAMTAGMNEYLVKPIKMEQLREAVERLVND</sequence>
<dbReference type="PROSITE" id="PS50109">
    <property type="entry name" value="HIS_KIN"/>
    <property type="match status" value="1"/>
</dbReference>
<name>A0A9D1I1U5_9FIRM</name>
<evidence type="ECO:0000256" key="3">
    <source>
        <dbReference type="ARBA" id="ARBA00018672"/>
    </source>
</evidence>
<dbReference type="PANTHER" id="PTHR43047">
    <property type="entry name" value="TWO-COMPONENT HISTIDINE PROTEIN KINASE"/>
    <property type="match status" value="1"/>
</dbReference>
<dbReference type="InterPro" id="IPR005467">
    <property type="entry name" value="His_kinase_dom"/>
</dbReference>
<dbReference type="InterPro" id="IPR003594">
    <property type="entry name" value="HATPase_dom"/>
</dbReference>
<dbReference type="AlphaFoldDB" id="A0A9D1I1U5"/>
<dbReference type="Pfam" id="PF00512">
    <property type="entry name" value="HisKA"/>
    <property type="match status" value="1"/>
</dbReference>
<evidence type="ECO:0000259" key="11">
    <source>
        <dbReference type="PROSITE" id="PS50109"/>
    </source>
</evidence>
<feature type="domain" description="Response regulatory" evidence="12">
    <location>
        <begin position="280"/>
        <end position="400"/>
    </location>
</feature>
<dbReference type="SMART" id="SM00388">
    <property type="entry name" value="HisKA"/>
    <property type="match status" value="1"/>
</dbReference>
<proteinExistence type="predicted"/>